<accession>A0A074MU86</accession>
<keyword evidence="2" id="KW-1133">Transmembrane helix</keyword>
<dbReference type="RefSeq" id="WP_034900806.1">
    <property type="nucleotide sequence ID" value="NZ_CP017057.1"/>
</dbReference>
<evidence type="ECO:0000256" key="1">
    <source>
        <dbReference type="SAM" id="MobiDB-lite"/>
    </source>
</evidence>
<feature type="compositionally biased region" description="Basic and acidic residues" evidence="1">
    <location>
        <begin position="42"/>
        <end position="51"/>
    </location>
</feature>
<feature type="transmembrane region" description="Helical" evidence="2">
    <location>
        <begin position="72"/>
        <end position="95"/>
    </location>
</feature>
<reference evidence="3 4" key="1">
    <citation type="submission" date="2014-04" db="EMBL/GenBank/DDBJ databases">
        <title>A comprehensive comparison of genomes of Erythrobacter spp. Strains.</title>
        <authorList>
            <person name="Zheng Q."/>
        </authorList>
    </citation>
    <scope>NUCLEOTIDE SEQUENCE [LARGE SCALE GENOMIC DNA]</scope>
    <source>
        <strain evidence="3 4">DSM 8509</strain>
    </source>
</reference>
<gene>
    <name evidence="3" type="ORF">EH32_05555</name>
</gene>
<sequence length="317" mass="35451">MTDPAKNEGAPIRPGEPLDEVLRAARVPPLSDDFAQRVLSRTADRSDDRPGELPPLRAPRTGAPRWRSGRRIVLGVGVFGALAGAAAAAGLFGAFPDRVPAPGELWARMAGPEIVVPPASAPNIAPPRPDETAAPVAIEGAIDTPEELEEVFRRFDDFRTRRLELRRYAADRRLERALERRREQGLPVPSAEQQAHLRERLGTIRERREDRFGERLESRREELRGAIESGEAIERDDFLRRDRGTGAGMPILDRFERLRQLPPEERRERLRLWRERREQRIERLIEGAAEGDPDGLTEEAQAPPETLPAGDAAPGDT</sequence>
<organism evidence="3 4">
    <name type="scientific">Erythrobacter litoralis</name>
    <dbReference type="NCBI Taxonomy" id="39960"/>
    <lineage>
        <taxon>Bacteria</taxon>
        <taxon>Pseudomonadati</taxon>
        <taxon>Pseudomonadota</taxon>
        <taxon>Alphaproteobacteria</taxon>
        <taxon>Sphingomonadales</taxon>
        <taxon>Erythrobacteraceae</taxon>
        <taxon>Erythrobacter/Porphyrobacter group</taxon>
        <taxon>Erythrobacter</taxon>
    </lineage>
</organism>
<evidence type="ECO:0000256" key="2">
    <source>
        <dbReference type="SAM" id="Phobius"/>
    </source>
</evidence>
<comment type="caution">
    <text evidence="3">The sequence shown here is derived from an EMBL/GenBank/DDBJ whole genome shotgun (WGS) entry which is preliminary data.</text>
</comment>
<dbReference type="KEGG" id="elq:Ga0102493_112947"/>
<keyword evidence="2" id="KW-0812">Transmembrane</keyword>
<evidence type="ECO:0000313" key="3">
    <source>
        <dbReference type="EMBL" id="KEO98571.1"/>
    </source>
</evidence>
<protein>
    <submittedName>
        <fullName evidence="3">Uncharacterized protein</fullName>
    </submittedName>
</protein>
<dbReference type="PATRIC" id="fig|39960.10.peg.2043"/>
<keyword evidence="2" id="KW-0472">Membrane</keyword>
<feature type="region of interest" description="Disordered" evidence="1">
    <location>
        <begin position="284"/>
        <end position="317"/>
    </location>
</feature>
<feature type="region of interest" description="Disordered" evidence="1">
    <location>
        <begin position="33"/>
        <end position="64"/>
    </location>
</feature>
<keyword evidence="4" id="KW-1185">Reference proteome</keyword>
<name>A0A074MU86_9SPHN</name>
<dbReference type="EMBL" id="JMIX01000003">
    <property type="protein sequence ID" value="KEO98571.1"/>
    <property type="molecule type" value="Genomic_DNA"/>
</dbReference>
<dbReference type="AlphaFoldDB" id="A0A074MU86"/>
<dbReference type="OrthoDB" id="7391801at2"/>
<proteinExistence type="predicted"/>
<evidence type="ECO:0000313" key="4">
    <source>
        <dbReference type="Proteomes" id="UP000027866"/>
    </source>
</evidence>
<dbReference type="Proteomes" id="UP000027866">
    <property type="component" value="Unassembled WGS sequence"/>
</dbReference>